<dbReference type="RefSeq" id="WP_184173511.1">
    <property type="nucleotide sequence ID" value="NZ_JACHGF010000002.1"/>
</dbReference>
<evidence type="ECO:0000256" key="1">
    <source>
        <dbReference type="SAM" id="MobiDB-lite"/>
    </source>
</evidence>
<name>A0A840TRF1_9BACT</name>
<feature type="compositionally biased region" description="Basic and acidic residues" evidence="1">
    <location>
        <begin position="114"/>
        <end position="125"/>
    </location>
</feature>
<evidence type="ECO:0000313" key="3">
    <source>
        <dbReference type="EMBL" id="MBB5283813.1"/>
    </source>
</evidence>
<feature type="region of interest" description="Disordered" evidence="1">
    <location>
        <begin position="21"/>
        <end position="52"/>
    </location>
</feature>
<dbReference type="Proteomes" id="UP000557307">
    <property type="component" value="Unassembled WGS sequence"/>
</dbReference>
<keyword evidence="2" id="KW-0732">Signal</keyword>
<feature type="compositionally biased region" description="Basic residues" evidence="1">
    <location>
        <begin position="78"/>
        <end position="90"/>
    </location>
</feature>
<sequence>MKKMMMLMVALGLLFTGCATSTTSTTQRDDRRNEQRDDRRNEQRDDTRLANNLDRYAGELNLSTRQVRQMKQIDRKYDRKIKRVAAKKGSKRAEQRRLREEKQEEKLSVLTPEQHQKLRSLVDRRRPFRSRRG</sequence>
<protein>
    <submittedName>
        <fullName evidence="3">Spy/CpxP family protein refolding chaperone</fullName>
    </submittedName>
</protein>
<accession>A0A840TRF1</accession>
<organism evidence="3 4">
    <name type="scientific">Rhabdobacter roseus</name>
    <dbReference type="NCBI Taxonomy" id="1655419"/>
    <lineage>
        <taxon>Bacteria</taxon>
        <taxon>Pseudomonadati</taxon>
        <taxon>Bacteroidota</taxon>
        <taxon>Cytophagia</taxon>
        <taxon>Cytophagales</taxon>
        <taxon>Cytophagaceae</taxon>
        <taxon>Rhabdobacter</taxon>
    </lineage>
</organism>
<reference evidence="3 4" key="1">
    <citation type="submission" date="2020-08" db="EMBL/GenBank/DDBJ databases">
        <title>Genomic Encyclopedia of Type Strains, Phase IV (KMG-IV): sequencing the most valuable type-strain genomes for metagenomic binning, comparative biology and taxonomic classification.</title>
        <authorList>
            <person name="Goeker M."/>
        </authorList>
    </citation>
    <scope>NUCLEOTIDE SEQUENCE [LARGE SCALE GENOMIC DNA]</scope>
    <source>
        <strain evidence="3 4">DSM 105074</strain>
    </source>
</reference>
<proteinExistence type="predicted"/>
<feature type="region of interest" description="Disordered" evidence="1">
    <location>
        <begin position="67"/>
        <end position="133"/>
    </location>
</feature>
<gene>
    <name evidence="3" type="ORF">HNQ92_001939</name>
</gene>
<keyword evidence="4" id="KW-1185">Reference proteome</keyword>
<feature type="compositionally biased region" description="Basic and acidic residues" evidence="1">
    <location>
        <begin position="91"/>
        <end position="107"/>
    </location>
</feature>
<feature type="compositionally biased region" description="Basic and acidic residues" evidence="1">
    <location>
        <begin position="27"/>
        <end position="48"/>
    </location>
</feature>
<evidence type="ECO:0000256" key="2">
    <source>
        <dbReference type="SAM" id="SignalP"/>
    </source>
</evidence>
<comment type="caution">
    <text evidence="3">The sequence shown here is derived from an EMBL/GenBank/DDBJ whole genome shotgun (WGS) entry which is preliminary data.</text>
</comment>
<dbReference type="PROSITE" id="PS51257">
    <property type="entry name" value="PROKAR_LIPOPROTEIN"/>
    <property type="match status" value="1"/>
</dbReference>
<evidence type="ECO:0000313" key="4">
    <source>
        <dbReference type="Proteomes" id="UP000557307"/>
    </source>
</evidence>
<feature type="chain" id="PRO_5032394861" evidence="2">
    <location>
        <begin position="22"/>
        <end position="133"/>
    </location>
</feature>
<dbReference type="AlphaFoldDB" id="A0A840TRF1"/>
<feature type="signal peptide" evidence="2">
    <location>
        <begin position="1"/>
        <end position="21"/>
    </location>
</feature>
<dbReference type="EMBL" id="JACHGF010000002">
    <property type="protein sequence ID" value="MBB5283813.1"/>
    <property type="molecule type" value="Genomic_DNA"/>
</dbReference>